<protein>
    <submittedName>
        <fullName evidence="1">Uncharacterized protein</fullName>
    </submittedName>
</protein>
<evidence type="ECO:0000313" key="2">
    <source>
        <dbReference type="Proteomes" id="UP000184301"/>
    </source>
</evidence>
<reference evidence="1 2" key="1">
    <citation type="submission" date="2016-11" db="EMBL/GenBank/DDBJ databases">
        <authorList>
            <person name="Jaros S."/>
            <person name="Januszkiewicz K."/>
            <person name="Wedrychowicz H."/>
        </authorList>
    </citation>
    <scope>NUCLEOTIDE SEQUENCE [LARGE SCALE GENOMIC DNA]</scope>
    <source>
        <strain evidence="1 2">DSM 15480</strain>
    </source>
</reference>
<dbReference type="STRING" id="1121950.SAMN02745243_02672"/>
<proteinExistence type="predicted"/>
<keyword evidence="2" id="KW-1185">Reference proteome</keyword>
<evidence type="ECO:0000313" key="1">
    <source>
        <dbReference type="EMBL" id="SHK30975.1"/>
    </source>
</evidence>
<gene>
    <name evidence="1" type="ORF">SAMN02745243_02672</name>
</gene>
<dbReference type="RefSeq" id="WP_159434648.1">
    <property type="nucleotide sequence ID" value="NZ_FQZY01000042.1"/>
</dbReference>
<name>A0A1M6RER8_9FIRM</name>
<accession>A0A1M6RER8</accession>
<dbReference type="Proteomes" id="UP000184301">
    <property type="component" value="Unassembled WGS sequence"/>
</dbReference>
<sequence>MNEFEREMQEYIEKYARDNCAGDIEEAKRHMLVKIVAAEKENKDV</sequence>
<organism evidence="1 2">
    <name type="scientific">Hespellia stercorisuis DSM 15480</name>
    <dbReference type="NCBI Taxonomy" id="1121950"/>
    <lineage>
        <taxon>Bacteria</taxon>
        <taxon>Bacillati</taxon>
        <taxon>Bacillota</taxon>
        <taxon>Clostridia</taxon>
        <taxon>Lachnospirales</taxon>
        <taxon>Lachnospiraceae</taxon>
        <taxon>Hespellia</taxon>
    </lineage>
</organism>
<dbReference type="EMBL" id="FQZY01000042">
    <property type="protein sequence ID" value="SHK30975.1"/>
    <property type="molecule type" value="Genomic_DNA"/>
</dbReference>
<dbReference type="AlphaFoldDB" id="A0A1M6RER8"/>